<feature type="domain" description="DUF6590" evidence="2">
    <location>
        <begin position="132"/>
        <end position="202"/>
    </location>
</feature>
<evidence type="ECO:0000256" key="1">
    <source>
        <dbReference type="SAM" id="MobiDB-lite"/>
    </source>
</evidence>
<protein>
    <recommendedName>
        <fullName evidence="2">DUF6590 domain-containing protein</fullName>
    </recommendedName>
</protein>
<evidence type="ECO:0000259" key="2">
    <source>
        <dbReference type="Pfam" id="PF20233"/>
    </source>
</evidence>
<accession>A0AAJ0DJY5</accession>
<comment type="caution">
    <text evidence="3">The sequence shown here is derived from an EMBL/GenBank/DDBJ whole genome shotgun (WGS) entry which is preliminary data.</text>
</comment>
<reference evidence="3" key="1">
    <citation type="submission" date="2023-04" db="EMBL/GenBank/DDBJ databases">
        <title>Black Yeasts Isolated from many extreme environments.</title>
        <authorList>
            <person name="Coleine C."/>
            <person name="Stajich J.E."/>
            <person name="Selbmann L."/>
        </authorList>
    </citation>
    <scope>NUCLEOTIDE SEQUENCE</scope>
    <source>
        <strain evidence="3">CCFEE 5312</strain>
    </source>
</reference>
<gene>
    <name evidence="3" type="ORF">LTR09_003478</name>
</gene>
<sequence length="269" mass="29633">MVSVVVPPTPPTTSNGPPQTNAWNNSGGTSLVVQGLSVATAKSQQRLTVNTQGPRASNRNSQGNLLAAQMSQMSLQTPGGSQHPKVYNPSLAPRPSQITTYPRGQNSQVSTVSRAARRVANNVCVLSGYTKHNFQLGEIITIPLHQPDLNPHADPNDQCLAHTIQGPVYSKRRMVVVLWIYEEILFCVPLYTFGKRGPKYQGNYKPIEAQTRYPCEPTSTVHITGAIPVRCEEDIGRCGRVTEDSFGRLVDMWDSLYNKAKTQRYDQKA</sequence>
<proteinExistence type="predicted"/>
<dbReference type="AlphaFoldDB" id="A0AAJ0DJY5"/>
<organism evidence="3 4">
    <name type="scientific">Extremus antarcticus</name>
    <dbReference type="NCBI Taxonomy" id="702011"/>
    <lineage>
        <taxon>Eukaryota</taxon>
        <taxon>Fungi</taxon>
        <taxon>Dikarya</taxon>
        <taxon>Ascomycota</taxon>
        <taxon>Pezizomycotina</taxon>
        <taxon>Dothideomycetes</taxon>
        <taxon>Dothideomycetidae</taxon>
        <taxon>Mycosphaerellales</taxon>
        <taxon>Extremaceae</taxon>
        <taxon>Extremus</taxon>
    </lineage>
</organism>
<feature type="region of interest" description="Disordered" evidence="1">
    <location>
        <begin position="1"/>
        <end position="29"/>
    </location>
</feature>
<keyword evidence="4" id="KW-1185">Reference proteome</keyword>
<dbReference type="InterPro" id="IPR046497">
    <property type="entry name" value="DUF6590"/>
</dbReference>
<dbReference type="Pfam" id="PF20233">
    <property type="entry name" value="DUF6590"/>
    <property type="match status" value="1"/>
</dbReference>
<dbReference type="Proteomes" id="UP001271007">
    <property type="component" value="Unassembled WGS sequence"/>
</dbReference>
<evidence type="ECO:0000313" key="4">
    <source>
        <dbReference type="Proteomes" id="UP001271007"/>
    </source>
</evidence>
<name>A0AAJ0DJY5_9PEZI</name>
<evidence type="ECO:0000313" key="3">
    <source>
        <dbReference type="EMBL" id="KAK3055558.1"/>
    </source>
</evidence>
<dbReference type="EMBL" id="JAWDJX010000008">
    <property type="protein sequence ID" value="KAK3055558.1"/>
    <property type="molecule type" value="Genomic_DNA"/>
</dbReference>
<feature type="compositionally biased region" description="Polar residues" evidence="1">
    <location>
        <begin position="15"/>
        <end position="29"/>
    </location>
</feature>